<sequence>MTLGERLKFVRAQKKWSQEYAAEKIGISKAVLSNYERNYRDPDTNTLKKISEIYNVSTDFLLGRDEDEDNSDPVLSAAFKEAIEELKDEDTLLLKKKGTIDAETATLIKKALKNGIRLVDEMKKKE</sequence>
<feature type="domain" description="HTH cro/C1-type" evidence="2">
    <location>
        <begin position="7"/>
        <end position="61"/>
    </location>
</feature>
<dbReference type="Proteomes" id="UP000517315">
    <property type="component" value="Unassembled WGS sequence"/>
</dbReference>
<dbReference type="EMBL" id="JACJIG010000004">
    <property type="protein sequence ID" value="MBA8919306.1"/>
    <property type="molecule type" value="Genomic_DNA"/>
</dbReference>
<dbReference type="CDD" id="cd00093">
    <property type="entry name" value="HTH_XRE"/>
    <property type="match status" value="1"/>
</dbReference>
<dbReference type="PANTHER" id="PTHR46558">
    <property type="entry name" value="TRACRIPTIONAL REGULATORY PROTEIN-RELATED-RELATED"/>
    <property type="match status" value="1"/>
</dbReference>
<dbReference type="Pfam" id="PF01381">
    <property type="entry name" value="HTH_3"/>
    <property type="match status" value="1"/>
</dbReference>
<keyword evidence="1" id="KW-0238">DNA-binding</keyword>
<dbReference type="InterPro" id="IPR010982">
    <property type="entry name" value="Lambda_DNA-bd_dom_sf"/>
</dbReference>
<evidence type="ECO:0000259" key="2">
    <source>
        <dbReference type="PROSITE" id="PS50943"/>
    </source>
</evidence>
<evidence type="ECO:0000313" key="3">
    <source>
        <dbReference type="EMBL" id="MBA8919306.1"/>
    </source>
</evidence>
<evidence type="ECO:0000256" key="1">
    <source>
        <dbReference type="ARBA" id="ARBA00023125"/>
    </source>
</evidence>
<dbReference type="PROSITE" id="PS50943">
    <property type="entry name" value="HTH_CROC1"/>
    <property type="match status" value="1"/>
</dbReference>
<accession>A0ABR6B5N2</accession>
<dbReference type="InterPro" id="IPR001387">
    <property type="entry name" value="Cro/C1-type_HTH"/>
</dbReference>
<dbReference type="SMART" id="SM00530">
    <property type="entry name" value="HTH_XRE"/>
    <property type="match status" value="1"/>
</dbReference>
<keyword evidence="4" id="KW-1185">Reference proteome</keyword>
<gene>
    <name evidence="3" type="ORF">HNP39_003062</name>
</gene>
<dbReference type="RefSeq" id="WP_041092966.1">
    <property type="nucleotide sequence ID" value="NZ_JACJIG010000004.1"/>
</dbReference>
<reference evidence="3 4" key="1">
    <citation type="submission" date="2020-08" db="EMBL/GenBank/DDBJ databases">
        <title>Functional genomics of gut bacteria from endangered species of beetles.</title>
        <authorList>
            <person name="Carlos-Shanley C."/>
        </authorList>
    </citation>
    <scope>NUCLEOTIDE SEQUENCE [LARGE SCALE GENOMIC DNA]</scope>
    <source>
        <strain evidence="3 4">S00152</strain>
    </source>
</reference>
<dbReference type="PANTHER" id="PTHR46558:SF13">
    <property type="entry name" value="HTH-TYPE TRANSCRIPTIONAL REGULATOR IMMR"/>
    <property type="match status" value="1"/>
</dbReference>
<protein>
    <submittedName>
        <fullName evidence="3">Transcriptional regulator with XRE-family HTH domain</fullName>
    </submittedName>
</protein>
<name>A0ABR6B5N2_9BACI</name>
<proteinExistence type="predicted"/>
<evidence type="ECO:0000313" key="4">
    <source>
        <dbReference type="Proteomes" id="UP000517315"/>
    </source>
</evidence>
<dbReference type="Gene3D" id="1.10.260.40">
    <property type="entry name" value="lambda repressor-like DNA-binding domains"/>
    <property type="match status" value="1"/>
</dbReference>
<comment type="caution">
    <text evidence="3">The sequence shown here is derived from an EMBL/GenBank/DDBJ whole genome shotgun (WGS) entry which is preliminary data.</text>
</comment>
<dbReference type="SUPFAM" id="SSF47413">
    <property type="entry name" value="lambda repressor-like DNA-binding domains"/>
    <property type="match status" value="1"/>
</dbReference>
<organism evidence="3 4">
    <name type="scientific">Bacillus aerius</name>
    <dbReference type="NCBI Taxonomy" id="293388"/>
    <lineage>
        <taxon>Bacteria</taxon>
        <taxon>Bacillati</taxon>
        <taxon>Bacillota</taxon>
        <taxon>Bacilli</taxon>
        <taxon>Bacillales</taxon>
        <taxon>Bacillaceae</taxon>
        <taxon>Bacillus</taxon>
    </lineage>
</organism>